<feature type="region of interest" description="Disordered" evidence="4">
    <location>
        <begin position="1934"/>
        <end position="2198"/>
    </location>
</feature>
<dbReference type="InterPro" id="IPR016024">
    <property type="entry name" value="ARM-type_fold"/>
</dbReference>
<feature type="compositionally biased region" description="Basic and acidic residues" evidence="4">
    <location>
        <begin position="1"/>
        <end position="10"/>
    </location>
</feature>
<name>A0A507D1T4_9FUNG</name>
<feature type="compositionally biased region" description="Acidic residues" evidence="4">
    <location>
        <begin position="2106"/>
        <end position="2123"/>
    </location>
</feature>
<dbReference type="Proteomes" id="UP000320475">
    <property type="component" value="Unassembled WGS sequence"/>
</dbReference>
<feature type="compositionally biased region" description="Polar residues" evidence="4">
    <location>
        <begin position="1949"/>
        <end position="1964"/>
    </location>
</feature>
<dbReference type="GO" id="GO:0006893">
    <property type="term" value="P:Golgi to plasma membrane transport"/>
    <property type="evidence" value="ECO:0007669"/>
    <property type="project" value="InterPro"/>
</dbReference>
<feature type="compositionally biased region" description="Acidic residues" evidence="4">
    <location>
        <begin position="2233"/>
        <end position="2249"/>
    </location>
</feature>
<proteinExistence type="inferred from homology"/>
<dbReference type="OrthoDB" id="26242at2759"/>
<evidence type="ECO:0000313" key="7">
    <source>
        <dbReference type="Proteomes" id="UP000320475"/>
    </source>
</evidence>
<reference evidence="6 7" key="1">
    <citation type="journal article" date="2019" name="Sci. Rep.">
        <title>Comparative genomics of chytrid fungi reveal insights into the obligate biotrophic and pathogenic lifestyle of Synchytrium endobioticum.</title>
        <authorList>
            <person name="van de Vossenberg B.T.L.H."/>
            <person name="Warris S."/>
            <person name="Nguyen H.D.T."/>
            <person name="van Gent-Pelzer M.P.E."/>
            <person name="Joly D.L."/>
            <person name="van de Geest H.C."/>
            <person name="Bonants P.J.M."/>
            <person name="Smith D.S."/>
            <person name="Levesque C.A."/>
            <person name="van der Lee T.A.J."/>
        </authorList>
    </citation>
    <scope>NUCLEOTIDE SEQUENCE [LARGE SCALE GENOMIC DNA]</scope>
    <source>
        <strain evidence="6 7">LEV6574</strain>
    </source>
</reference>
<feature type="region of interest" description="Disordered" evidence="4">
    <location>
        <begin position="2229"/>
        <end position="2288"/>
    </location>
</feature>
<comment type="similarity">
    <text evidence="1">Belongs to the SEC5 family.</text>
</comment>
<comment type="caution">
    <text evidence="6">The sequence shown here is derived from an EMBL/GenBank/DDBJ whole genome shotgun (WGS) entry which is preliminary data.</text>
</comment>
<feature type="compositionally biased region" description="Acidic residues" evidence="4">
    <location>
        <begin position="2044"/>
        <end position="2055"/>
    </location>
</feature>
<dbReference type="VEuPathDB" id="FungiDB:SeMB42_g05909"/>
<dbReference type="EMBL" id="QEAM01000145">
    <property type="protein sequence ID" value="TPX45307.1"/>
    <property type="molecule type" value="Genomic_DNA"/>
</dbReference>
<dbReference type="PANTHER" id="PTHR13043:SF1">
    <property type="entry name" value="EXOCYST COMPLEX COMPONENT 2"/>
    <property type="match status" value="1"/>
</dbReference>
<feature type="region of interest" description="Disordered" evidence="4">
    <location>
        <begin position="1810"/>
        <end position="1920"/>
    </location>
</feature>
<feature type="compositionally biased region" description="Polar residues" evidence="4">
    <location>
        <begin position="1653"/>
        <end position="1664"/>
    </location>
</feature>
<feature type="compositionally biased region" description="Acidic residues" evidence="4">
    <location>
        <begin position="2008"/>
        <end position="2024"/>
    </location>
</feature>
<feature type="compositionally biased region" description="Basic and acidic residues" evidence="4">
    <location>
        <begin position="17"/>
        <end position="26"/>
    </location>
</feature>
<dbReference type="GO" id="GO:0006887">
    <property type="term" value="P:exocytosis"/>
    <property type="evidence" value="ECO:0007669"/>
    <property type="project" value="UniProtKB-KW"/>
</dbReference>
<feature type="domain" description="Exocyst complex component EXOC2/Sec5 N-terminal" evidence="5">
    <location>
        <begin position="127"/>
        <end position="1112"/>
    </location>
</feature>
<feature type="compositionally biased region" description="Acidic residues" evidence="4">
    <location>
        <begin position="1866"/>
        <end position="1885"/>
    </location>
</feature>
<keyword evidence="3" id="KW-0268">Exocytosis</keyword>
<dbReference type="SUPFAM" id="SSF48371">
    <property type="entry name" value="ARM repeat"/>
    <property type="match status" value="1"/>
</dbReference>
<feature type="region of interest" description="Disordered" evidence="4">
    <location>
        <begin position="1"/>
        <end position="57"/>
    </location>
</feature>
<dbReference type="InterPro" id="IPR039481">
    <property type="entry name" value="EXOC2/Sec5_N_dom"/>
</dbReference>
<dbReference type="GO" id="GO:0000145">
    <property type="term" value="C:exocyst"/>
    <property type="evidence" value="ECO:0007669"/>
    <property type="project" value="InterPro"/>
</dbReference>
<feature type="compositionally biased region" description="Acidic residues" evidence="4">
    <location>
        <begin position="1818"/>
        <end position="1852"/>
    </location>
</feature>
<protein>
    <recommendedName>
        <fullName evidence="5">Exocyst complex component EXOC2/Sec5 N-terminal domain-containing protein</fullName>
    </recommendedName>
</protein>
<evidence type="ECO:0000256" key="1">
    <source>
        <dbReference type="ARBA" id="ARBA00010578"/>
    </source>
</evidence>
<feature type="compositionally biased region" description="Basic residues" evidence="4">
    <location>
        <begin position="133"/>
        <end position="148"/>
    </location>
</feature>
<organism evidence="6 7">
    <name type="scientific">Synchytrium endobioticum</name>
    <dbReference type="NCBI Taxonomy" id="286115"/>
    <lineage>
        <taxon>Eukaryota</taxon>
        <taxon>Fungi</taxon>
        <taxon>Fungi incertae sedis</taxon>
        <taxon>Chytridiomycota</taxon>
        <taxon>Chytridiomycota incertae sedis</taxon>
        <taxon>Chytridiomycetes</taxon>
        <taxon>Synchytriales</taxon>
        <taxon>Synchytriaceae</taxon>
        <taxon>Synchytrium</taxon>
    </lineage>
</organism>
<evidence type="ECO:0000313" key="6">
    <source>
        <dbReference type="EMBL" id="TPX45307.1"/>
    </source>
</evidence>
<sequence>MSSDGREKAAGKSGAIHVKEQTKAFDDDQDQGEEEEEEEEAEQEEYDGHQNLSWTTEEKQAVLQHYAIDTLFPTEWDEDKDTPMIQPDEFAVTGLTTTMSGKSTQLSRSSLASASAIADTGIVDGADPLHIKSSTKKISKKKSAKRSSSKPPTEHEPPHVSITSRSFAPDRFLLEVHGDTPYKDLVQGLETVKSAMEKREELMKNLVKTHFSKFVTAKESIDAFYDEIRAKTLISHDSYGVKPFSSRLNRTHSDASSLYTPMLERRTKAENIRVALGILEQWKFFFNLPSTLADFAQKSKYDAVAQNYKKGKYLMESSFGSSMAASPARREAVVGQDSTLLPSSYEPVFEKVWTEVEKIVVKCREDLMRLLSNPSLPIEQQERTIGYLMDLDSQEDPVWFYLQNKHQWILSLLTDAYEDYCGRLNELRDLAGPVSPGVLTTATSARNAPKTSVEVHKTIVRSDRFDLSDFKRAISSVQTRDFESEFAHDLDAQLWKATLKLAKALSIALVKHLPSFWKVSRLFSASRSQKLNNQATRKRRGATDARQSEVVMQMIHSILGTYAHIFANALFLHHDVATLEQKVASGEILDPTVPTFDIRPASREEILQPLSDVNLSNTNVNQSNTSLTAKTEKAPSPLLSDTRVVSAPLTPKELSIGFARLLWSHPITASFYLVGIMAELTECRQQVSKMQMTSEAGFLGDLDVVVENVQTRAMECICSGVIRECKSFYLYEDWLLEPEARQPISEETVRSTDAVGVLGDTTSLPKLFYRLFKFILRALYRIASANQQSATRSPSKVHGLPFGYFGANHINAASTNAGRSEDESVNQSIVSATEMYRVRTCMIECVQAFLDVCEWLAVMWKPQGNAEMGEAKYAMLKGGEYVMVGGGEGVVLTHEFAGRKARLLDVANLDTRLLIVISNLSYLKLIALPKLVVLFESKFRAPLTSDVADLQKVIDHLDSILFQNYIRRKHIHVAEMVEQGVVASGLDWYYIFKPEVIRQHVHDILLMFVLVHAEVSAVGKPIMDRVLRELMSCLANDLLLAYRSIDRFSPGGMMQATLETEFLQQTLTKYETLEISVIFQLIYDSIERGVPSAELEFYRQSTRVQEVVEESLVSSNHAALRKAQGKRWTRSPDNWHEDTVDSAILAVKAYIKLKSFEELTTSFSNLVITGLKSPNAAVLDLSLIALQQPITSGAAKITPASVIQFIDPLLSCLNHLNDAISSAATKVLLDFCQSSPSEPDSDNIVRTILSSRALADMIQQDKDLTVQFRGFTLLIQMGSIRRNSFTLVIASGLLDGISGWLSRDDDILDYGLIISTQQIATEIEGGVAFSKLALDKCLYWLEMSDTDRLIKSASLKLWGRIAGIRISDLIGMPTFDRYITALQTILNAQEAPSQLFDTAIVCAGNTGSTPVGLSKLIDASIPLIVGSSYTGSTTARRALILESMAMWLRVSKDADHFYRHGPAVKNVIADARSPDDDLALAAYTPYGQNRKSSASFGCQVLPGFSLDPIRFITIMTAAGAAPLQLLANLYFAEDHRTFSVIPPIQVQAINERKRILVGNLASSSTVKDLRQTVSDLYRTFATEEREGEVDSLSDVDTADIDDKSTRILSASVRLADDTLLFPQYVLSSVFQDKDDVHLVVSTRKQDQSRKRSVSSITDQQSQQPEAKRQRMTARIPSPPLSNEHTPQPSPGRVSSRDSTVLLSDALQQQQQQSEFESPPNLVEQQPACDSVKVMKSNVIGMVSICASGSFNHIQDATASPTPSPVMNPVAANHQIPKPADNDAVMKDVHTVYYNDRSKKLEEFENDMKAEETVQMNQTDEEAEADADDEKEDESEDDDDDDNKALGDEDSEKDIENSHPAKQMNLIDDEAEETSDERTEPDEDGNELYPGNAKKRKSVLESENSEVEAESPYHSEEATSQRAALAAMCAISDDDSAPTQSIRVEVMPSLSPTQADVKSVSSNPKTCIPDGNKMGTDKDDDDASDTELAPQVSLVRPQPLTETPLVNEQNDEEDEDEEETSDDDMGLAPTRSPHQTPPAPVNDNNDVEDEDEEETSEDGKKEVPSQDAAVSSQSLAKPATDEEEDEEETSEDEEEVAQPRAKPEPGNVEEDKTDVESGEDEEEGIQPQAIPASSQTQTKPAAANDKEDNESSDDEKEGNPAVFQRPVTSQQFSQEALVPQLGAEKKTGNLTLPKAASRRASSLKELVEKPVTPKPIAPLSRFVETTKLYFMNSDESDSDGTDSSDDSENEDNIKTRLRGKSKSRGGEKQKRRKSALESLAAYRAKKRVG</sequence>
<feature type="compositionally biased region" description="Acidic residues" evidence="4">
    <location>
        <begin position="27"/>
        <end position="45"/>
    </location>
</feature>
<evidence type="ECO:0000259" key="5">
    <source>
        <dbReference type="Pfam" id="PF15469"/>
    </source>
</evidence>
<accession>A0A507D1T4</accession>
<dbReference type="InterPro" id="IPR029175">
    <property type="entry name" value="EXOC2/Sec5"/>
</dbReference>
<evidence type="ECO:0000256" key="3">
    <source>
        <dbReference type="ARBA" id="ARBA00022483"/>
    </source>
</evidence>
<feature type="compositionally biased region" description="Acidic residues" evidence="4">
    <location>
        <begin position="2146"/>
        <end position="2155"/>
    </location>
</feature>
<evidence type="ECO:0000256" key="2">
    <source>
        <dbReference type="ARBA" id="ARBA00022448"/>
    </source>
</evidence>
<keyword evidence="2" id="KW-0813">Transport</keyword>
<feature type="region of interest" description="Disordered" evidence="4">
    <location>
        <begin position="133"/>
        <end position="164"/>
    </location>
</feature>
<evidence type="ECO:0000256" key="4">
    <source>
        <dbReference type="SAM" id="MobiDB-lite"/>
    </source>
</evidence>
<dbReference type="Pfam" id="PF15469">
    <property type="entry name" value="Sec5"/>
    <property type="match status" value="1"/>
</dbReference>
<dbReference type="PANTHER" id="PTHR13043">
    <property type="entry name" value="EXOCYST COMPLEX COMPONENT SEC5"/>
    <property type="match status" value="1"/>
</dbReference>
<feature type="region of interest" description="Disordered" evidence="4">
    <location>
        <begin position="1641"/>
        <end position="1698"/>
    </location>
</feature>
<feature type="compositionally biased region" description="Acidic residues" evidence="4">
    <location>
        <begin position="2080"/>
        <end position="2095"/>
    </location>
</feature>
<feature type="compositionally biased region" description="Basic residues" evidence="4">
    <location>
        <begin position="2254"/>
        <end position="2272"/>
    </location>
</feature>
<gene>
    <name evidence="6" type="ORF">SeLEV6574_g03941</name>
</gene>